<dbReference type="PROSITE" id="PS01186">
    <property type="entry name" value="EGF_2"/>
    <property type="match status" value="6"/>
</dbReference>
<feature type="disulfide bond" evidence="9">
    <location>
        <begin position="434"/>
        <end position="443"/>
    </location>
</feature>
<keyword evidence="11 13" id="KW-1133">Transmembrane helix</keyword>
<evidence type="ECO:0000259" key="16">
    <source>
        <dbReference type="PROSITE" id="PS51051"/>
    </source>
</evidence>
<keyword evidence="6" id="KW-0832">Ubl conjugation</keyword>
<feature type="disulfide bond" evidence="10">
    <location>
        <begin position="183"/>
        <end position="195"/>
    </location>
</feature>
<evidence type="ECO:0000256" key="11">
    <source>
        <dbReference type="RuleBase" id="RU280815"/>
    </source>
</evidence>
<dbReference type="Pfam" id="PF00008">
    <property type="entry name" value="EGF"/>
    <property type="match status" value="3"/>
</dbReference>
<feature type="disulfide bond" evidence="9">
    <location>
        <begin position="289"/>
        <end position="298"/>
    </location>
</feature>
<feature type="region of interest" description="Disordered" evidence="12">
    <location>
        <begin position="787"/>
        <end position="855"/>
    </location>
</feature>
<keyword evidence="4 11" id="KW-0677">Repeat</keyword>
<evidence type="ECO:0000313" key="18">
    <source>
        <dbReference type="Proteomes" id="UP000005408"/>
    </source>
</evidence>
<dbReference type="GO" id="GO:0016020">
    <property type="term" value="C:membrane"/>
    <property type="evidence" value="ECO:0007669"/>
    <property type="project" value="UniProtKB-SubCell"/>
</dbReference>
<feature type="disulfide bond" evidence="10">
    <location>
        <begin position="170"/>
        <end position="179"/>
    </location>
</feature>
<comment type="caution">
    <text evidence="9">Lacks conserved residue(s) required for the propagation of feature annotation.</text>
</comment>
<dbReference type="PROSITE" id="PS50026">
    <property type="entry name" value="EGF_3"/>
    <property type="match status" value="7"/>
</dbReference>
<evidence type="ECO:0000256" key="14">
    <source>
        <dbReference type="SAM" id="SignalP"/>
    </source>
</evidence>
<dbReference type="GO" id="GO:0005509">
    <property type="term" value="F:calcium ion binding"/>
    <property type="evidence" value="ECO:0007669"/>
    <property type="project" value="InterPro"/>
</dbReference>
<dbReference type="Proteomes" id="UP000005408">
    <property type="component" value="Unassembled WGS sequence"/>
</dbReference>
<dbReference type="PANTHER" id="PTHR24049">
    <property type="entry name" value="CRUMBS FAMILY MEMBER"/>
    <property type="match status" value="1"/>
</dbReference>
<evidence type="ECO:0000256" key="6">
    <source>
        <dbReference type="ARBA" id="ARBA00022843"/>
    </source>
</evidence>
<feature type="disulfide bond" evidence="9">
    <location>
        <begin position="524"/>
        <end position="533"/>
    </location>
</feature>
<keyword evidence="11 13" id="KW-0472">Membrane</keyword>
<dbReference type="CDD" id="cd00054">
    <property type="entry name" value="EGF_CA"/>
    <property type="match status" value="4"/>
</dbReference>
<dbReference type="SMART" id="SM00181">
    <property type="entry name" value="EGF"/>
    <property type="match status" value="9"/>
</dbReference>
<evidence type="ECO:0000256" key="1">
    <source>
        <dbReference type="ARBA" id="ARBA00022473"/>
    </source>
</evidence>
<feature type="compositionally biased region" description="Low complexity" evidence="12">
    <location>
        <begin position="646"/>
        <end position="666"/>
    </location>
</feature>
<keyword evidence="2 9" id="KW-0245">EGF-like domain</keyword>
<keyword evidence="18" id="KW-1185">Reference proteome</keyword>
<evidence type="ECO:0000256" key="5">
    <source>
        <dbReference type="ARBA" id="ARBA00022782"/>
    </source>
</evidence>
<feature type="compositionally biased region" description="Low complexity" evidence="12">
    <location>
        <begin position="787"/>
        <end position="813"/>
    </location>
</feature>
<dbReference type="InterPro" id="IPR001774">
    <property type="entry name" value="DSL"/>
</dbReference>
<feature type="chain" id="PRO_5036505389" description="Delta-like protein" evidence="14">
    <location>
        <begin position="23"/>
        <end position="1556"/>
    </location>
</feature>
<feature type="domain" description="EGF-like" evidence="15">
    <location>
        <begin position="494"/>
        <end position="534"/>
    </location>
</feature>
<feature type="disulfide bond" evidence="9">
    <location>
        <begin position="482"/>
        <end position="491"/>
    </location>
</feature>
<dbReference type="InterPro" id="IPR051022">
    <property type="entry name" value="Notch_Cell-Fate_Det"/>
</dbReference>
<organism evidence="17 18">
    <name type="scientific">Magallana gigas</name>
    <name type="common">Pacific oyster</name>
    <name type="synonym">Crassostrea gigas</name>
    <dbReference type="NCBI Taxonomy" id="29159"/>
    <lineage>
        <taxon>Eukaryota</taxon>
        <taxon>Metazoa</taxon>
        <taxon>Spiralia</taxon>
        <taxon>Lophotrochozoa</taxon>
        <taxon>Mollusca</taxon>
        <taxon>Bivalvia</taxon>
        <taxon>Autobranchia</taxon>
        <taxon>Pteriomorphia</taxon>
        <taxon>Ostreida</taxon>
        <taxon>Ostreoidea</taxon>
        <taxon>Ostreidae</taxon>
        <taxon>Magallana</taxon>
    </lineage>
</organism>
<dbReference type="InterPro" id="IPR000152">
    <property type="entry name" value="EGF-type_Asp/Asn_hydroxyl_site"/>
</dbReference>
<evidence type="ECO:0000259" key="15">
    <source>
        <dbReference type="PROSITE" id="PS50026"/>
    </source>
</evidence>
<feature type="region of interest" description="Disordered" evidence="12">
    <location>
        <begin position="331"/>
        <end position="369"/>
    </location>
</feature>
<evidence type="ECO:0000256" key="3">
    <source>
        <dbReference type="ARBA" id="ARBA00022729"/>
    </source>
</evidence>
<name>A0A8W8KQU5_MAGGI</name>
<feature type="compositionally biased region" description="Low complexity" evidence="12">
    <location>
        <begin position="820"/>
        <end position="841"/>
    </location>
</feature>
<dbReference type="GO" id="GO:0007154">
    <property type="term" value="P:cell communication"/>
    <property type="evidence" value="ECO:0007669"/>
    <property type="project" value="InterPro"/>
</dbReference>
<proteinExistence type="predicted"/>
<keyword evidence="1 11" id="KW-0217">Developmental protein</keyword>
<dbReference type="PROSITE" id="PS01187">
    <property type="entry name" value="EGF_CA"/>
    <property type="match status" value="1"/>
</dbReference>
<dbReference type="Gene3D" id="2.10.25.140">
    <property type="match status" value="1"/>
</dbReference>
<keyword evidence="11 13" id="KW-0812">Transmembrane</keyword>
<dbReference type="Gene3D" id="2.10.25.10">
    <property type="entry name" value="Laminin"/>
    <property type="match status" value="4"/>
</dbReference>
<feature type="disulfide bond" evidence="9">
    <location>
        <begin position="251"/>
        <end position="260"/>
    </location>
</feature>
<dbReference type="PROSITE" id="PS00010">
    <property type="entry name" value="ASX_HYDROXYL"/>
    <property type="match status" value="3"/>
</dbReference>
<dbReference type="EnsemblMetazoa" id="G2467.1">
    <property type="protein sequence ID" value="G2467.1:cds"/>
    <property type="gene ID" value="G2467"/>
</dbReference>
<evidence type="ECO:0000256" key="2">
    <source>
        <dbReference type="ARBA" id="ARBA00022536"/>
    </source>
</evidence>
<evidence type="ECO:0000256" key="10">
    <source>
        <dbReference type="PROSITE-ProRule" id="PRU00377"/>
    </source>
</evidence>
<evidence type="ECO:0000256" key="7">
    <source>
        <dbReference type="ARBA" id="ARBA00023157"/>
    </source>
</evidence>
<comment type="function">
    <text evidence="11">Putative Notch ligand involved in the mediation of Notch signaling.</text>
</comment>
<dbReference type="PROSITE" id="PS00022">
    <property type="entry name" value="EGF_1"/>
    <property type="match status" value="7"/>
</dbReference>
<evidence type="ECO:0000256" key="8">
    <source>
        <dbReference type="ARBA" id="ARBA00023180"/>
    </source>
</evidence>
<feature type="region of interest" description="Disordered" evidence="12">
    <location>
        <begin position="693"/>
        <end position="729"/>
    </location>
</feature>
<keyword evidence="3 11" id="KW-0732">Signal</keyword>
<evidence type="ECO:0000313" key="17">
    <source>
        <dbReference type="EnsemblMetazoa" id="G2467.1:cds"/>
    </source>
</evidence>
<reference evidence="17" key="1">
    <citation type="submission" date="2022-08" db="UniProtKB">
        <authorList>
            <consortium name="EnsemblMetazoa"/>
        </authorList>
    </citation>
    <scope>IDENTIFICATION</scope>
    <source>
        <strain evidence="17">05x7-T-G4-1.051#20</strain>
    </source>
</reference>
<dbReference type="FunFam" id="2.10.25.10:FF:000143">
    <property type="entry name" value="Protein crumbs 1"/>
    <property type="match status" value="1"/>
</dbReference>
<feature type="domain" description="EGF-like" evidence="15">
    <location>
        <begin position="408"/>
        <end position="444"/>
    </location>
</feature>
<feature type="domain" description="EGF-like" evidence="15">
    <location>
        <begin position="458"/>
        <end position="492"/>
    </location>
</feature>
<feature type="domain" description="EGF-like" evidence="15">
    <location>
        <begin position="263"/>
        <end position="299"/>
    </location>
</feature>
<dbReference type="Pfam" id="PF01414">
    <property type="entry name" value="DSL"/>
    <property type="match status" value="1"/>
</dbReference>
<dbReference type="InterPro" id="IPR018097">
    <property type="entry name" value="EGF_Ca-bd_CS"/>
</dbReference>
<keyword evidence="8" id="KW-0325">Glycoprotein</keyword>
<dbReference type="SUPFAM" id="SSF57196">
    <property type="entry name" value="EGF/Laminin"/>
    <property type="match status" value="4"/>
</dbReference>
<sequence>MDAMRMALEFLILLCIVSRISTQESPRATLFITLKEYNNTNSELYNGQCCDGPPSRKCSSDRCDYDINICVTTNGNGSWCHSTQQDVDQPPELVFNENGQNVLVISEWKGSARIDINISDTDGPNTQQLVDSFTFFYIEKGGKTPTFRELVLNGSRVRPSRLRLSMGVQCQTYYYGDQCSVFCIPSVDCKGHYSCDEKTGTKICDQGWEGEDCTRPTVKEGNCITNPCQNGGTCSVDKFSNTTDGDFFCCCPEGFTGSQCDRDINECKSNPCQYGGTCFNTNGGYICKCHPRFRGMNCETPTTCADNPCGIGSCSQTSNDTFSCQCPPNFSESPTTPSLTSETRPTTFSVLSTMSPSENSSPSPSTLSPSAGKVSYRCPVNACKHNGKCVNGACQCRAGFSGRLCQREDIECKINSCLNGGYCNDNVGNYTCDCPSGFVGSRCEKPVGNGTQSTISPTKSACGYCGNGSCSVLENGTAVCMCNSGFSGKTCTYSKNRCRPYSAALCLKGGECIVNSYRTNTEVCPKDWDGPLCRNESISLLRDLECPRVVCKNDGHCFNGRCCCRPGYTGEFCQEEILHCDSSPCKNGATCINLYNDYECTCMAGFTGRSCDVSLIQPLSSTTSTVSSTLPTTTKTMSLYSSTTKATTTESFTTDQPTSEETTTTTTEEETKQLTTDSISTVVLETSSLTASTSPSMISASTPDVTSESIGATSESTSPGTTQDRETTASTDSLFARCRGYQCFFNRTCIDTSYGRTKCKCMKVDLASFYIVNCTFVDFPSTTVASSVGSSSSFQTSTPLVDTSGTTDSIPTTTQPPPSTARSTHPSSPPTTAAVTTPESPHTGNNSVTLSGKIPDKDIPAVKEAITNAIKNTTKGENCTDLNILDKEYLYSISRVPEVFTKIIYNSSDCPDESNLQKNPNLTHSLSSQLAHSGSLGSHNVYGGKTSKLGRSFDVPLIGYVYATDRRHIKDAIKRTWSNAGNKQVDVLIVDAAYQIGQYGIYITDITYLVTSGMKLLHPKTENIPRESAFYDQFHREFPDGRILMYSGKTRYGYESGLRLSLQQMKRTTALNAAELQDKSLTAWKNVIKDKKICPQSGCGVDMTISSLELTPAKQRSADVVFYPSINQNLNTDSTMWDALKSRMSAFYDICDNCKYTRRHFINIAGRIKLKDETNIKNKIKAIQATDDAHWEKSAFIGNKNSIATRMYYIPSSPNDTKTSWPRPDMSGMLDRINGSLGSINRKLAVNRIRELHEVVLTDIIPNSKKPKISDLILKAWSSTNKHVSKKDLNAAIHLWNTNYVSPTGTSVTLLRYTLSVLNADSSVAALSRPSGGVIKDAMKSSPIKYCDCKAYKVRMLWTKDMKEFNSTVIQESVSNAWVAANDGFGLIIPTSVINSEAGFVAGSGENVRMYTYFIKPRVGQKEVDEDDLDEPTSAQLEQELSKRVPGSRVYSSASKKSEPKGTEWWVYLVIGIGCLALVILLLTLLITALRARSHRQSRTLKQDPKQVNGFDKEHFSKEPVMEKNSNGLYTVEDEDTDYSKTTYIVNTAFSDTHQE</sequence>
<dbReference type="PROSITE" id="PS51051">
    <property type="entry name" value="DSL"/>
    <property type="match status" value="1"/>
</dbReference>
<accession>A0A8W8KQU5</accession>
<feature type="domain" description="EGF-like" evidence="15">
    <location>
        <begin position="374"/>
        <end position="406"/>
    </location>
</feature>
<feature type="domain" description="EGF-like" evidence="15">
    <location>
        <begin position="576"/>
        <end position="612"/>
    </location>
</feature>
<dbReference type="InterPro" id="IPR001881">
    <property type="entry name" value="EGF-like_Ca-bd_dom"/>
</dbReference>
<feature type="domain" description="DSL" evidence="16">
    <location>
        <begin position="168"/>
        <end position="213"/>
    </location>
</feature>
<comment type="subcellular location">
    <subcellularLocation>
        <location evidence="11">Membrane</location>
        <topology evidence="11">Single-pass type I membrane protein</topology>
    </subcellularLocation>
</comment>
<feature type="transmembrane region" description="Helical" evidence="13">
    <location>
        <begin position="1465"/>
        <end position="1490"/>
    </location>
</feature>
<feature type="disulfide bond" evidence="9">
    <location>
        <begin position="396"/>
        <end position="405"/>
    </location>
</feature>
<feature type="signal peptide" evidence="14">
    <location>
        <begin position="1"/>
        <end position="22"/>
    </location>
</feature>
<dbReference type="SMART" id="SM00051">
    <property type="entry name" value="DSL"/>
    <property type="match status" value="1"/>
</dbReference>
<feature type="disulfide bond" evidence="9">
    <location>
        <begin position="602"/>
        <end position="611"/>
    </location>
</feature>
<dbReference type="GO" id="GO:0030154">
    <property type="term" value="P:cell differentiation"/>
    <property type="evidence" value="ECO:0007669"/>
    <property type="project" value="UniProtKB-KW"/>
</dbReference>
<feature type="region of interest" description="Disordered" evidence="12">
    <location>
        <begin position="646"/>
        <end position="676"/>
    </location>
</feature>
<dbReference type="FunFam" id="2.10.25.10:FF:000246">
    <property type="entry name" value="EGF-like repeat and discoidin I-like domain-containing protein 3"/>
    <property type="match status" value="1"/>
</dbReference>
<evidence type="ECO:0000256" key="9">
    <source>
        <dbReference type="PROSITE-ProRule" id="PRU00076"/>
    </source>
</evidence>
<evidence type="ECO:0000256" key="13">
    <source>
        <dbReference type="SAM" id="Phobius"/>
    </source>
</evidence>
<dbReference type="SMART" id="SM00179">
    <property type="entry name" value="EGF_CA"/>
    <property type="match status" value="4"/>
</dbReference>
<dbReference type="InterPro" id="IPR000742">
    <property type="entry name" value="EGF"/>
</dbReference>
<feature type="disulfide bond" evidence="10">
    <location>
        <begin position="204"/>
        <end position="213"/>
    </location>
</feature>
<keyword evidence="5" id="KW-0221">Differentiation</keyword>
<feature type="domain" description="EGF-like" evidence="15">
    <location>
        <begin position="219"/>
        <end position="261"/>
    </location>
</feature>
<evidence type="ECO:0000256" key="12">
    <source>
        <dbReference type="SAM" id="MobiDB-lite"/>
    </source>
</evidence>
<keyword evidence="7 9" id="KW-1015">Disulfide bond</keyword>
<evidence type="ECO:0000256" key="4">
    <source>
        <dbReference type="ARBA" id="ARBA00022737"/>
    </source>
</evidence>
<dbReference type="FunFam" id="2.10.25.10:FF:000012">
    <property type="entry name" value="Delta-like protein"/>
    <property type="match status" value="1"/>
</dbReference>
<protein>
    <recommendedName>
        <fullName evidence="11">Delta-like protein</fullName>
    </recommendedName>
</protein>